<dbReference type="EMBL" id="JAPTNG010000023">
    <property type="protein sequence ID" value="MCZ0833404.1"/>
    <property type="molecule type" value="Genomic_DNA"/>
</dbReference>
<reference evidence="1" key="1">
    <citation type="submission" date="2022-09" db="EMBL/GenBank/DDBJ databases">
        <title>Genome analysis and characterization of larvicidal activity of Brevibacillus strains.</title>
        <authorList>
            <person name="Patrusheva E.V."/>
            <person name="Izotova A.O."/>
            <person name="Toshchakov S.V."/>
            <person name="Sineoky S.P."/>
        </authorList>
    </citation>
    <scope>NUCLEOTIDE SEQUENCE</scope>
    <source>
        <strain evidence="1">VKPM_B-13244</strain>
    </source>
</reference>
<keyword evidence="2" id="KW-1185">Reference proteome</keyword>
<comment type="caution">
    <text evidence="1">The sequence shown here is derived from an EMBL/GenBank/DDBJ whole genome shotgun (WGS) entry which is preliminary data.</text>
</comment>
<evidence type="ECO:0000313" key="1">
    <source>
        <dbReference type="EMBL" id="MCZ0833404.1"/>
    </source>
</evidence>
<evidence type="ECO:0000313" key="2">
    <source>
        <dbReference type="Proteomes" id="UP001067708"/>
    </source>
</evidence>
<accession>A0ABT4I2Y5</accession>
<name>A0ABT4I2Y5_9BACL</name>
<proteinExistence type="predicted"/>
<dbReference type="Proteomes" id="UP001067708">
    <property type="component" value="Unassembled WGS sequence"/>
</dbReference>
<sequence length="401" mass="45355">MFGFIASLEIAMHIKQALATEIIMFEKINEFDSDEIINELNAAGRIALTTLIIDLDCGPEGAIIKGLRSFVIQRPKTRIIVIAPGRTPGDVTISNLVKFGIYDIVAPIKPEDDEEEFLLIPYLVEQIRKESAVYSDAVRWDIVADYEPQGDKAKTRVKVTTNEKSIIEEKIIYRERLVGTTVIAIASSTPGSGSTTAAIQLGVFLSNYSERVAVVELLDERDYKPSTFAQLTDFKEDELLPLEGNKGVDFAYTKSAFNVLKHKKYDWIVFDVGRLILRDEAGQLVINKHIDEITRATVGIVTGTASPWGYKFLLDFLDEFGEYRPEWKVLINHHAPDQMRDILHDLNESEHTLSVYGSPQITEPFKVEEQSYQIWKKVLNDELPTEKQKKTMLSSLVGWLK</sequence>
<dbReference type="RefSeq" id="WP_258418350.1">
    <property type="nucleotide sequence ID" value="NZ_JAPTNG010000023.1"/>
</dbReference>
<dbReference type="Gene3D" id="3.40.50.300">
    <property type="entry name" value="P-loop containing nucleotide triphosphate hydrolases"/>
    <property type="match status" value="1"/>
</dbReference>
<dbReference type="SUPFAM" id="SSF52540">
    <property type="entry name" value="P-loop containing nucleoside triphosphate hydrolases"/>
    <property type="match status" value="1"/>
</dbReference>
<protein>
    <submittedName>
        <fullName evidence="1">Uncharacterized protein</fullName>
    </submittedName>
</protein>
<gene>
    <name evidence="1" type="ORF">O0535_22105</name>
</gene>
<dbReference type="InterPro" id="IPR027417">
    <property type="entry name" value="P-loop_NTPase"/>
</dbReference>
<organism evidence="1 2">
    <name type="scientific">Brevibacillus halotolerans</name>
    <dbReference type="NCBI Taxonomy" id="1507437"/>
    <lineage>
        <taxon>Bacteria</taxon>
        <taxon>Bacillati</taxon>
        <taxon>Bacillota</taxon>
        <taxon>Bacilli</taxon>
        <taxon>Bacillales</taxon>
        <taxon>Paenibacillaceae</taxon>
        <taxon>Brevibacillus</taxon>
    </lineage>
</organism>